<reference evidence="2" key="2">
    <citation type="submission" date="2023-02" db="EMBL/GenBank/DDBJ databases">
        <authorList>
            <consortium name="DOE Joint Genome Institute"/>
            <person name="Mondo S.J."/>
            <person name="Chang Y."/>
            <person name="Wang Y."/>
            <person name="Ahrendt S."/>
            <person name="Andreopoulos W."/>
            <person name="Barry K."/>
            <person name="Beard J."/>
            <person name="Benny G.L."/>
            <person name="Blankenship S."/>
            <person name="Bonito G."/>
            <person name="Cuomo C."/>
            <person name="Desiro A."/>
            <person name="Gervers K.A."/>
            <person name="Hundley H."/>
            <person name="Kuo A."/>
            <person name="LaButti K."/>
            <person name="Lang B.F."/>
            <person name="Lipzen A."/>
            <person name="O'Donnell K."/>
            <person name="Pangilinan J."/>
            <person name="Reynolds N."/>
            <person name="Sandor L."/>
            <person name="Smith M.W."/>
            <person name="Tsang A."/>
            <person name="Grigoriev I.V."/>
            <person name="Stajich J.E."/>
            <person name="Spatafora J.W."/>
        </authorList>
    </citation>
    <scope>NUCLEOTIDE SEQUENCE</scope>
    <source>
        <strain evidence="2">RSA 2281</strain>
    </source>
</reference>
<evidence type="ECO:0000313" key="3">
    <source>
        <dbReference type="Proteomes" id="UP001209540"/>
    </source>
</evidence>
<proteinExistence type="predicted"/>
<evidence type="ECO:0000256" key="1">
    <source>
        <dbReference type="SAM" id="Phobius"/>
    </source>
</evidence>
<name>A0AAD5K2U8_9FUNG</name>
<keyword evidence="1" id="KW-0472">Membrane</keyword>
<evidence type="ECO:0000313" key="2">
    <source>
        <dbReference type="EMBL" id="KAI9253412.1"/>
    </source>
</evidence>
<dbReference type="Proteomes" id="UP001209540">
    <property type="component" value="Unassembled WGS sequence"/>
</dbReference>
<gene>
    <name evidence="2" type="ORF">BDA99DRAFT_574595</name>
</gene>
<sequence>MGICCCTIRNSTSRARSVENALTTEKSRHRIECHICPPATKNLSFSIGIKIVKHLNLKTRERSKFCWILLILTGVYSSIKFTSDVVVSSLIIPMKLLHNFFLGCHLLSTLFHWVLLVLVYLDHVKIKTQHFYHGLDFTIRFYFRYSTIKDLHVQYNANTYQQQRFRLTEARSLYATAHSLNASNITNSLINK</sequence>
<organism evidence="2 3">
    <name type="scientific">Phascolomyces articulosus</name>
    <dbReference type="NCBI Taxonomy" id="60185"/>
    <lineage>
        <taxon>Eukaryota</taxon>
        <taxon>Fungi</taxon>
        <taxon>Fungi incertae sedis</taxon>
        <taxon>Mucoromycota</taxon>
        <taxon>Mucoromycotina</taxon>
        <taxon>Mucoromycetes</taxon>
        <taxon>Mucorales</taxon>
        <taxon>Lichtheimiaceae</taxon>
        <taxon>Phascolomyces</taxon>
    </lineage>
</organism>
<dbReference type="EMBL" id="JAIXMP010000026">
    <property type="protein sequence ID" value="KAI9253412.1"/>
    <property type="molecule type" value="Genomic_DNA"/>
</dbReference>
<keyword evidence="1" id="KW-0812">Transmembrane</keyword>
<protein>
    <submittedName>
        <fullName evidence="2">Uncharacterized protein</fullName>
    </submittedName>
</protein>
<feature type="transmembrane region" description="Helical" evidence="1">
    <location>
        <begin position="100"/>
        <end position="121"/>
    </location>
</feature>
<reference evidence="2" key="1">
    <citation type="journal article" date="2022" name="IScience">
        <title>Evolution of zygomycete secretomes and the origins of terrestrial fungal ecologies.</title>
        <authorList>
            <person name="Chang Y."/>
            <person name="Wang Y."/>
            <person name="Mondo S."/>
            <person name="Ahrendt S."/>
            <person name="Andreopoulos W."/>
            <person name="Barry K."/>
            <person name="Beard J."/>
            <person name="Benny G.L."/>
            <person name="Blankenship S."/>
            <person name="Bonito G."/>
            <person name="Cuomo C."/>
            <person name="Desiro A."/>
            <person name="Gervers K.A."/>
            <person name="Hundley H."/>
            <person name="Kuo A."/>
            <person name="LaButti K."/>
            <person name="Lang B.F."/>
            <person name="Lipzen A."/>
            <person name="O'Donnell K."/>
            <person name="Pangilinan J."/>
            <person name="Reynolds N."/>
            <person name="Sandor L."/>
            <person name="Smith M.E."/>
            <person name="Tsang A."/>
            <person name="Grigoriev I.V."/>
            <person name="Stajich J.E."/>
            <person name="Spatafora J.W."/>
        </authorList>
    </citation>
    <scope>NUCLEOTIDE SEQUENCE</scope>
    <source>
        <strain evidence="2">RSA 2281</strain>
    </source>
</reference>
<comment type="caution">
    <text evidence="2">The sequence shown here is derived from an EMBL/GenBank/DDBJ whole genome shotgun (WGS) entry which is preliminary data.</text>
</comment>
<accession>A0AAD5K2U8</accession>
<dbReference type="AlphaFoldDB" id="A0AAD5K2U8"/>
<feature type="transmembrane region" description="Helical" evidence="1">
    <location>
        <begin position="65"/>
        <end position="94"/>
    </location>
</feature>
<keyword evidence="1" id="KW-1133">Transmembrane helix</keyword>
<keyword evidence="3" id="KW-1185">Reference proteome</keyword>